<dbReference type="GO" id="GO:0015986">
    <property type="term" value="P:proton motive force-driven ATP synthesis"/>
    <property type="evidence" value="ECO:0007669"/>
    <property type="project" value="InterPro"/>
</dbReference>
<dbReference type="Pfam" id="PF04718">
    <property type="entry name" value="ATP-synt_G"/>
    <property type="match status" value="1"/>
</dbReference>
<evidence type="ECO:0000313" key="10">
    <source>
        <dbReference type="EMBL" id="KAK2573801.1"/>
    </source>
</evidence>
<proteinExistence type="inferred from homology"/>
<reference evidence="10" key="2">
    <citation type="journal article" date="2023" name="Science">
        <title>Genomic signatures of disease resistance in endangered staghorn corals.</title>
        <authorList>
            <person name="Vollmer S.V."/>
            <person name="Selwyn J.D."/>
            <person name="Despard B.A."/>
            <person name="Roesel C.L."/>
        </authorList>
    </citation>
    <scope>NUCLEOTIDE SEQUENCE</scope>
    <source>
        <strain evidence="10">K2</strain>
    </source>
</reference>
<keyword evidence="4" id="KW-0138">CF(0)</keyword>
<keyword evidence="6" id="KW-0406">Ion transport</keyword>
<dbReference type="InterPro" id="IPR006808">
    <property type="entry name" value="ATP_synth_F0_gsu_mt"/>
</dbReference>
<evidence type="ECO:0000256" key="3">
    <source>
        <dbReference type="ARBA" id="ARBA00022448"/>
    </source>
</evidence>
<keyword evidence="7" id="KW-0496">Mitochondrion</keyword>
<comment type="similarity">
    <text evidence="2">Belongs to the ATPase g subunit family.</text>
</comment>
<keyword evidence="11" id="KW-1185">Reference proteome</keyword>
<comment type="caution">
    <text evidence="10">The sequence shown here is derived from an EMBL/GenBank/DDBJ whole genome shotgun (WGS) entry which is preliminary data.</text>
</comment>
<dbReference type="Proteomes" id="UP001249851">
    <property type="component" value="Unassembled WGS sequence"/>
</dbReference>
<evidence type="ECO:0000256" key="8">
    <source>
        <dbReference type="ARBA" id="ARBA00023136"/>
    </source>
</evidence>
<reference evidence="10" key="1">
    <citation type="journal article" date="2023" name="G3 (Bethesda)">
        <title>Whole genome assembly and annotation of the endangered Caribbean coral Acropora cervicornis.</title>
        <authorList>
            <person name="Selwyn J.D."/>
            <person name="Vollmer S.V."/>
        </authorList>
    </citation>
    <scope>NUCLEOTIDE SEQUENCE</scope>
    <source>
        <strain evidence="10">K2</strain>
    </source>
</reference>
<sequence length="114" mass="12607">MAQKLVNLGQRMATATPRFATKLSFQALGLAKKAQPHATKFWNNAKVEMLPPKTSDWPAIKKSFMGLKDAALTGKFLDVTVKEACVNTLVAAEIAFWFYVGEMIGRRSLIGYNV</sequence>
<evidence type="ECO:0000256" key="7">
    <source>
        <dbReference type="ARBA" id="ARBA00023128"/>
    </source>
</evidence>
<keyword evidence="3" id="KW-0813">Transport</keyword>
<name>A0AAD9R6N8_ACRCE</name>
<keyword evidence="5" id="KW-0375">Hydrogen ion transport</keyword>
<comment type="subcellular location">
    <subcellularLocation>
        <location evidence="1">Mitochondrion membrane</location>
    </subcellularLocation>
</comment>
<evidence type="ECO:0000313" key="11">
    <source>
        <dbReference type="Proteomes" id="UP001249851"/>
    </source>
</evidence>
<evidence type="ECO:0000256" key="4">
    <source>
        <dbReference type="ARBA" id="ARBA00022547"/>
    </source>
</evidence>
<keyword evidence="8" id="KW-0472">Membrane</keyword>
<dbReference type="EMBL" id="JARQWQ010000002">
    <property type="protein sequence ID" value="KAK2573801.1"/>
    <property type="molecule type" value="Genomic_DNA"/>
</dbReference>
<evidence type="ECO:0000256" key="9">
    <source>
        <dbReference type="ARBA" id="ARBA00023310"/>
    </source>
</evidence>
<evidence type="ECO:0000256" key="1">
    <source>
        <dbReference type="ARBA" id="ARBA00004325"/>
    </source>
</evidence>
<evidence type="ECO:0000256" key="6">
    <source>
        <dbReference type="ARBA" id="ARBA00023065"/>
    </source>
</evidence>
<organism evidence="10 11">
    <name type="scientific">Acropora cervicornis</name>
    <name type="common">Staghorn coral</name>
    <dbReference type="NCBI Taxonomy" id="6130"/>
    <lineage>
        <taxon>Eukaryota</taxon>
        <taxon>Metazoa</taxon>
        <taxon>Cnidaria</taxon>
        <taxon>Anthozoa</taxon>
        <taxon>Hexacorallia</taxon>
        <taxon>Scleractinia</taxon>
        <taxon>Astrocoeniina</taxon>
        <taxon>Acroporidae</taxon>
        <taxon>Acropora</taxon>
    </lineage>
</organism>
<dbReference type="GO" id="GO:0015078">
    <property type="term" value="F:proton transmembrane transporter activity"/>
    <property type="evidence" value="ECO:0007669"/>
    <property type="project" value="InterPro"/>
</dbReference>
<keyword evidence="9" id="KW-0066">ATP synthesis</keyword>
<dbReference type="AlphaFoldDB" id="A0AAD9R6N8"/>
<protein>
    <submittedName>
        <fullName evidence="10">ATP synthase subunit g</fullName>
    </submittedName>
</protein>
<dbReference type="PANTHER" id="PTHR12386">
    <property type="entry name" value="ATP SYNTHASE SUBUNIT"/>
    <property type="match status" value="1"/>
</dbReference>
<evidence type="ECO:0000256" key="5">
    <source>
        <dbReference type="ARBA" id="ARBA00022781"/>
    </source>
</evidence>
<gene>
    <name evidence="10" type="ORF">P5673_001502</name>
</gene>
<accession>A0AAD9R6N8</accession>
<dbReference type="GO" id="GO:0045259">
    <property type="term" value="C:proton-transporting ATP synthase complex"/>
    <property type="evidence" value="ECO:0007669"/>
    <property type="project" value="UniProtKB-KW"/>
</dbReference>
<dbReference type="GO" id="GO:0031966">
    <property type="term" value="C:mitochondrial membrane"/>
    <property type="evidence" value="ECO:0007669"/>
    <property type="project" value="UniProtKB-SubCell"/>
</dbReference>
<evidence type="ECO:0000256" key="2">
    <source>
        <dbReference type="ARBA" id="ARBA00005699"/>
    </source>
</evidence>